<sequence>MAASRPEDLVASAQLLSQEVAVTTALTSSLTVQKFPLSQFLSRKWRTYGRQRQRSTAARVRLSLSQWWARQRSKVIRKHLQESVMQQRHPEDRHRNCSRTGERPALEVLPAPTVSRRTRMCLQAETLRRTDKDRHVHKSRNVLRELEVQTVDWLDYTHAASWEAGRVCSSFSPFLSAFPETWSQTESCSSG</sequence>
<name>A0AA88LYT0_CHASR</name>
<evidence type="ECO:0000313" key="1">
    <source>
        <dbReference type="EMBL" id="KAK2826802.1"/>
    </source>
</evidence>
<dbReference type="AlphaFoldDB" id="A0AA88LYT0"/>
<dbReference type="EMBL" id="JAUPFM010000016">
    <property type="protein sequence ID" value="KAK2826802.1"/>
    <property type="molecule type" value="Genomic_DNA"/>
</dbReference>
<accession>A0AA88LYT0</accession>
<dbReference type="Proteomes" id="UP001187415">
    <property type="component" value="Unassembled WGS sequence"/>
</dbReference>
<evidence type="ECO:0000313" key="2">
    <source>
        <dbReference type="Proteomes" id="UP001187415"/>
    </source>
</evidence>
<proteinExistence type="predicted"/>
<comment type="caution">
    <text evidence="1">The sequence shown here is derived from an EMBL/GenBank/DDBJ whole genome shotgun (WGS) entry which is preliminary data.</text>
</comment>
<organism evidence="1 2">
    <name type="scientific">Channa striata</name>
    <name type="common">Snakehead murrel</name>
    <name type="synonym">Ophicephalus striatus</name>
    <dbReference type="NCBI Taxonomy" id="64152"/>
    <lineage>
        <taxon>Eukaryota</taxon>
        <taxon>Metazoa</taxon>
        <taxon>Chordata</taxon>
        <taxon>Craniata</taxon>
        <taxon>Vertebrata</taxon>
        <taxon>Euteleostomi</taxon>
        <taxon>Actinopterygii</taxon>
        <taxon>Neopterygii</taxon>
        <taxon>Teleostei</taxon>
        <taxon>Neoteleostei</taxon>
        <taxon>Acanthomorphata</taxon>
        <taxon>Anabantaria</taxon>
        <taxon>Anabantiformes</taxon>
        <taxon>Channoidei</taxon>
        <taxon>Channidae</taxon>
        <taxon>Channa</taxon>
    </lineage>
</organism>
<gene>
    <name evidence="1" type="ORF">Q5P01_021016</name>
</gene>
<protein>
    <submittedName>
        <fullName evidence="1">Uncharacterized protein</fullName>
    </submittedName>
</protein>
<reference evidence="1" key="1">
    <citation type="submission" date="2023-07" db="EMBL/GenBank/DDBJ databases">
        <title>Chromosome-level Genome Assembly of Striped Snakehead (Channa striata).</title>
        <authorList>
            <person name="Liu H."/>
        </authorList>
    </citation>
    <scope>NUCLEOTIDE SEQUENCE</scope>
    <source>
        <strain evidence="1">Gz</strain>
        <tissue evidence="1">Muscle</tissue>
    </source>
</reference>
<keyword evidence="2" id="KW-1185">Reference proteome</keyword>